<evidence type="ECO:0000256" key="1">
    <source>
        <dbReference type="ARBA" id="ARBA00005032"/>
    </source>
</evidence>
<dbReference type="GO" id="GO:0045116">
    <property type="term" value="P:protein neddylation"/>
    <property type="evidence" value="ECO:0007669"/>
    <property type="project" value="UniProtKB-UniRule"/>
</dbReference>
<dbReference type="CDD" id="cd01488">
    <property type="entry name" value="Uba3_RUB"/>
    <property type="match status" value="1"/>
</dbReference>
<gene>
    <name evidence="13" type="ORF">QE152_g9359</name>
</gene>
<keyword evidence="6 11" id="KW-0833">Ubl conjugation pathway</keyword>
<evidence type="ECO:0000256" key="7">
    <source>
        <dbReference type="ARBA" id="ARBA00022840"/>
    </source>
</evidence>
<proteinExistence type="inferred from homology"/>
<dbReference type="InterPro" id="IPR030468">
    <property type="entry name" value="Uba3_N"/>
</dbReference>
<feature type="active site" description="Glycyl thioester intermediate" evidence="10">
    <location>
        <position position="211"/>
    </location>
</feature>
<comment type="function">
    <text evidence="11">Catalytic subunit of the dimeric E1 enzyme, which activates NEDD8.</text>
</comment>
<evidence type="ECO:0000313" key="14">
    <source>
        <dbReference type="Proteomes" id="UP001458880"/>
    </source>
</evidence>
<reference evidence="13 14" key="1">
    <citation type="journal article" date="2024" name="BMC Genomics">
        <title>De novo assembly and annotation of Popillia japonica's genome with initial clues to its potential as an invasive pest.</title>
        <authorList>
            <person name="Cucini C."/>
            <person name="Boschi S."/>
            <person name="Funari R."/>
            <person name="Cardaioli E."/>
            <person name="Iannotti N."/>
            <person name="Marturano G."/>
            <person name="Paoli F."/>
            <person name="Bruttini M."/>
            <person name="Carapelli A."/>
            <person name="Frati F."/>
            <person name="Nardi F."/>
        </authorList>
    </citation>
    <scope>NUCLEOTIDE SEQUENCE [LARGE SCALE GENOMIC DNA]</scope>
    <source>
        <strain evidence="13">DMR45628</strain>
    </source>
</reference>
<accession>A0AAW1LZ67</accession>
<evidence type="ECO:0000256" key="11">
    <source>
        <dbReference type="RuleBase" id="RU368009"/>
    </source>
</evidence>
<protein>
    <recommendedName>
        <fullName evidence="3 11">NEDD8-activating enzyme E1 catalytic subunit</fullName>
        <ecNumber evidence="8 11">6.2.1.64</ecNumber>
    </recommendedName>
</protein>
<dbReference type="FunFam" id="3.50.50.80:FF:000002">
    <property type="entry name" value="SUMO-activating enzyme subunit 2"/>
    <property type="match status" value="1"/>
</dbReference>
<evidence type="ECO:0000256" key="6">
    <source>
        <dbReference type="ARBA" id="ARBA00022786"/>
    </source>
</evidence>
<evidence type="ECO:0000256" key="8">
    <source>
        <dbReference type="ARBA" id="ARBA00023624"/>
    </source>
</evidence>
<dbReference type="InterPro" id="IPR033127">
    <property type="entry name" value="UBQ-activ_enz_E1_Cys_AS"/>
</dbReference>
<dbReference type="PANTHER" id="PTHR10953">
    <property type="entry name" value="UBIQUITIN-ACTIVATING ENZYME E1"/>
    <property type="match status" value="1"/>
</dbReference>
<dbReference type="GO" id="GO:0005524">
    <property type="term" value="F:ATP binding"/>
    <property type="evidence" value="ECO:0007669"/>
    <property type="project" value="UniProtKB-UniRule"/>
</dbReference>
<dbReference type="FunFam" id="3.10.290.20:FF:000001">
    <property type="entry name" value="NEDD8-activating enzyme E1 catalytic subunit, variant"/>
    <property type="match status" value="1"/>
</dbReference>
<dbReference type="InterPro" id="IPR023318">
    <property type="entry name" value="Ub_act_enz_dom_a_sf"/>
</dbReference>
<dbReference type="Gene3D" id="3.10.290.20">
    <property type="entry name" value="Ubiquitin-like 2 activating enzyme e1b. Chain: B, domain 3"/>
    <property type="match status" value="1"/>
</dbReference>
<evidence type="ECO:0000256" key="5">
    <source>
        <dbReference type="ARBA" id="ARBA00022741"/>
    </source>
</evidence>
<evidence type="ECO:0000256" key="2">
    <source>
        <dbReference type="ARBA" id="ARBA00006310"/>
    </source>
</evidence>
<dbReference type="AlphaFoldDB" id="A0AAW1LZ67"/>
<dbReference type="Gene3D" id="1.10.10.520">
    <property type="entry name" value="Ubiquitin activating enzymes (Uba3). Chain: B, domain 2"/>
    <property type="match status" value="1"/>
</dbReference>
<dbReference type="FunFam" id="1.10.10.520:FF:000001">
    <property type="entry name" value="NEDD8-activating enzyme E1 catalytic subunit"/>
    <property type="match status" value="1"/>
</dbReference>
<dbReference type="InterPro" id="IPR000594">
    <property type="entry name" value="ThiF_NAD_FAD-bd"/>
</dbReference>
<dbReference type="GO" id="GO:0032991">
    <property type="term" value="C:protein-containing complex"/>
    <property type="evidence" value="ECO:0007669"/>
    <property type="project" value="UniProtKB-ARBA"/>
</dbReference>
<dbReference type="InterPro" id="IPR045886">
    <property type="entry name" value="ThiF/MoeB/HesA"/>
</dbReference>
<dbReference type="Pfam" id="PF00899">
    <property type="entry name" value="ThiF"/>
    <property type="match status" value="1"/>
</dbReference>
<keyword evidence="5 11" id="KW-0547">Nucleotide-binding</keyword>
<dbReference type="GO" id="GO:0005737">
    <property type="term" value="C:cytoplasm"/>
    <property type="evidence" value="ECO:0007669"/>
    <property type="project" value="TreeGrafter"/>
</dbReference>
<dbReference type="GO" id="GO:0019781">
    <property type="term" value="F:NEDD8 activating enzyme activity"/>
    <property type="evidence" value="ECO:0007669"/>
    <property type="project" value="UniProtKB-UniRule"/>
</dbReference>
<evidence type="ECO:0000259" key="12">
    <source>
        <dbReference type="SMART" id="SM01181"/>
    </source>
</evidence>
<dbReference type="Proteomes" id="UP001458880">
    <property type="component" value="Unassembled WGS sequence"/>
</dbReference>
<comment type="pathway">
    <text evidence="1 11">Protein modification; protein neddylation.</text>
</comment>
<dbReference type="PROSITE" id="PS00865">
    <property type="entry name" value="UBIQUITIN_ACTIVAT_2"/>
    <property type="match status" value="1"/>
</dbReference>
<evidence type="ECO:0000256" key="3">
    <source>
        <dbReference type="ARBA" id="ARBA00015203"/>
    </source>
</evidence>
<name>A0AAW1LZ67_POPJA</name>
<evidence type="ECO:0000313" key="13">
    <source>
        <dbReference type="EMBL" id="KAK9739090.1"/>
    </source>
</evidence>
<comment type="catalytic activity">
    <reaction evidence="9 11">
        <text>ATP + [NEDD8 protein] + [E1 NEDD8-activating enzyme]-L-cysteine = AMP + diphosphate + [E1 NEDD8-activating enzyme]-S-[NEDD8 protein]-yl-L-cysteine.</text>
        <dbReference type="EC" id="6.2.1.64"/>
    </reaction>
</comment>
<keyword evidence="4 11" id="KW-0436">Ligase</keyword>
<dbReference type="Gene3D" id="3.40.50.720">
    <property type="entry name" value="NAD(P)-binding Rossmann-like Domain"/>
    <property type="match status" value="1"/>
</dbReference>
<dbReference type="SUPFAM" id="SSF69572">
    <property type="entry name" value="Activating enzymes of the ubiquitin-like proteins"/>
    <property type="match status" value="1"/>
</dbReference>
<dbReference type="EC" id="6.2.1.64" evidence="8 11"/>
<organism evidence="13 14">
    <name type="scientific">Popillia japonica</name>
    <name type="common">Japanese beetle</name>
    <dbReference type="NCBI Taxonomy" id="7064"/>
    <lineage>
        <taxon>Eukaryota</taxon>
        <taxon>Metazoa</taxon>
        <taxon>Ecdysozoa</taxon>
        <taxon>Arthropoda</taxon>
        <taxon>Hexapoda</taxon>
        <taxon>Insecta</taxon>
        <taxon>Pterygota</taxon>
        <taxon>Neoptera</taxon>
        <taxon>Endopterygota</taxon>
        <taxon>Coleoptera</taxon>
        <taxon>Polyphaga</taxon>
        <taxon>Scarabaeiformia</taxon>
        <taxon>Scarabaeidae</taxon>
        <taxon>Rutelinae</taxon>
        <taxon>Popillia</taxon>
    </lineage>
</organism>
<dbReference type="EMBL" id="JASPKY010000079">
    <property type="protein sequence ID" value="KAK9739090.1"/>
    <property type="molecule type" value="Genomic_DNA"/>
</dbReference>
<sequence length="443" mass="49646">MGDSQDPLNKRWDHLRKILERPGPFCHPEFEPSPEILDFIMTGCKILVIGAGGLGCELLKDLALMGFKQIHVIDMDIIELSNLNRQFLFRHKDIGSSKAEVAAAFINKRIAGCQVTPHFCKIQDYDESFYRQFHIIVCGLDSIVARRWINGMLISLLNYEDGVLDQSSVIPIVDGGTEGFKGNARVILPGLSACIDCTLDLYPPQITYPLCTIANTPRLPEHCIEYVKVIQWPKENPWGIQLDGDDPQHIGWIYEKSMERALQFNITGLTYRLVQGVVKHIIPAVASTNAVIAAVCATEVFKLATSCCIPMNNYMVFNDVDGIYTYTYEAEKKDNCLACSQVPYTIPIKDPAKYKLKDLIELLCESASFQMKNPGLTTVIDGKNKTLYMSTIKSIEEKTKENLSKSLVDLGLRDNSEVMVADLTSPSTMVLKLKYLVSDVEME</sequence>
<keyword evidence="7 11" id="KW-0067">ATP-binding</keyword>
<feature type="domain" description="E2 binding" evidence="12">
    <location>
        <begin position="348"/>
        <end position="436"/>
    </location>
</feature>
<comment type="caution">
    <text evidence="13">The sequence shown here is derived from an EMBL/GenBank/DDBJ whole genome shotgun (WGS) entry which is preliminary data.</text>
</comment>
<evidence type="ECO:0000256" key="10">
    <source>
        <dbReference type="PROSITE-ProRule" id="PRU10132"/>
    </source>
</evidence>
<evidence type="ECO:0000256" key="4">
    <source>
        <dbReference type="ARBA" id="ARBA00022598"/>
    </source>
</evidence>
<keyword evidence="14" id="KW-1185">Reference proteome</keyword>
<evidence type="ECO:0000256" key="9">
    <source>
        <dbReference type="ARBA" id="ARBA00024626"/>
    </source>
</evidence>
<dbReference type="InterPro" id="IPR035985">
    <property type="entry name" value="Ubiquitin-activating_enz"/>
</dbReference>
<dbReference type="PANTHER" id="PTHR10953:SF6">
    <property type="entry name" value="NEDD8-ACTIVATING ENZYME E1 CATALYTIC SUBUNIT"/>
    <property type="match status" value="1"/>
</dbReference>
<dbReference type="SMART" id="SM01181">
    <property type="entry name" value="E2_bind"/>
    <property type="match status" value="1"/>
</dbReference>
<dbReference type="Pfam" id="PF08825">
    <property type="entry name" value="E2_bind"/>
    <property type="match status" value="1"/>
</dbReference>
<dbReference type="InterPro" id="IPR014929">
    <property type="entry name" value="E2-binding"/>
</dbReference>
<dbReference type="GO" id="GO:0005634">
    <property type="term" value="C:nucleus"/>
    <property type="evidence" value="ECO:0007669"/>
    <property type="project" value="TreeGrafter"/>
</dbReference>
<comment type="similarity">
    <text evidence="2 11">Belongs to the ubiquitin-activating E1 family. UBA3 subfamily.</text>
</comment>